<reference evidence="3 4" key="1">
    <citation type="submission" date="2020-08" db="EMBL/GenBank/DDBJ databases">
        <title>Description of novel Pseudomonas species.</title>
        <authorList>
            <person name="Duman M."/>
            <person name="Mulet M."/>
            <person name="Altun S."/>
            <person name="Saticioglu I.B."/>
            <person name="Lalucat J."/>
            <person name="Garcia-Valdes E."/>
        </authorList>
    </citation>
    <scope>NUCLEOTIDE SEQUENCE [LARGE SCALE GENOMIC DNA]</scope>
    <source>
        <strain evidence="3 4">P155</strain>
    </source>
</reference>
<feature type="domain" description="Type VII secretion system protein EssD-like" evidence="2">
    <location>
        <begin position="100"/>
        <end position="190"/>
    </location>
</feature>
<dbReference type="EMBL" id="JACOPX010000006">
    <property type="protein sequence ID" value="MBF6033645.1"/>
    <property type="molecule type" value="Genomic_DNA"/>
</dbReference>
<feature type="region of interest" description="Disordered" evidence="1">
    <location>
        <begin position="124"/>
        <end position="151"/>
    </location>
</feature>
<feature type="compositionally biased region" description="Basic and acidic residues" evidence="1">
    <location>
        <begin position="125"/>
        <end position="147"/>
    </location>
</feature>
<keyword evidence="3" id="KW-0255">Endonuclease</keyword>
<evidence type="ECO:0000256" key="1">
    <source>
        <dbReference type="SAM" id="MobiDB-lite"/>
    </source>
</evidence>
<dbReference type="Proteomes" id="UP000722111">
    <property type="component" value="Unassembled WGS sequence"/>
</dbReference>
<protein>
    <submittedName>
        <fullName evidence="3">DNA/RNA non-specific endonuclease</fullName>
    </submittedName>
</protein>
<dbReference type="GO" id="GO:0004519">
    <property type="term" value="F:endonuclease activity"/>
    <property type="evidence" value="ECO:0007669"/>
    <property type="project" value="UniProtKB-KW"/>
</dbReference>
<sequence length="243" mass="26162">MAGSVTGKVFSVAGNKGTTGGKLTDPIEPKHPGWANEFGDTSGKGWVDGPTVKPPVSPVHGDGAKPHVEAVVKVETAKSVKGSHEYELLNNPAARSPNTRYELDNGNTFTTNSKGMVEELTFTPTKEKVPRDSRQTEAGKEGRDSDVGGHAQACSQGGTCDQYNLFPQDKNFNNSAYKVFYENRVREALDDPARTVGPTTVKFERADPGSIRPDSLILTYIIDGKPKTVTFKNEAHQTPEVSG</sequence>
<dbReference type="InterPro" id="IPR044927">
    <property type="entry name" value="Endonuclea_NS_2"/>
</dbReference>
<evidence type="ECO:0000259" key="2">
    <source>
        <dbReference type="Pfam" id="PF13930"/>
    </source>
</evidence>
<keyword evidence="3" id="KW-0378">Hydrolase</keyword>
<feature type="region of interest" description="Disordered" evidence="1">
    <location>
        <begin position="1"/>
        <end position="66"/>
    </location>
</feature>
<comment type="caution">
    <text evidence="3">The sequence shown here is derived from an EMBL/GenBank/DDBJ whole genome shotgun (WGS) entry which is preliminary data.</text>
</comment>
<keyword evidence="4" id="KW-1185">Reference proteome</keyword>
<proteinExistence type="predicted"/>
<accession>A0ABS0BGP3</accession>
<dbReference type="RefSeq" id="WP_194934301.1">
    <property type="nucleotide sequence ID" value="NZ_JACOPX010000006.1"/>
</dbReference>
<keyword evidence="3" id="KW-0540">Nuclease</keyword>
<organism evidence="3 4">
    <name type="scientific">Pseudomonas neuropathica</name>
    <dbReference type="NCBI Taxonomy" id="2730425"/>
    <lineage>
        <taxon>Bacteria</taxon>
        <taxon>Pseudomonadati</taxon>
        <taxon>Pseudomonadota</taxon>
        <taxon>Gammaproteobacteria</taxon>
        <taxon>Pseudomonadales</taxon>
        <taxon>Pseudomonadaceae</taxon>
        <taxon>Pseudomonas</taxon>
    </lineage>
</organism>
<evidence type="ECO:0000313" key="3">
    <source>
        <dbReference type="EMBL" id="MBF6033645.1"/>
    </source>
</evidence>
<gene>
    <name evidence="3" type="ORF">H8F23_10325</name>
</gene>
<dbReference type="Pfam" id="PF13930">
    <property type="entry name" value="Endonuclea_NS_2"/>
    <property type="match status" value="1"/>
</dbReference>
<evidence type="ECO:0000313" key="4">
    <source>
        <dbReference type="Proteomes" id="UP000722111"/>
    </source>
</evidence>
<name>A0ABS0BGP3_9PSED</name>